<accession>A0ABP7XK04</accession>
<gene>
    <name evidence="2" type="ORF">GCM10022215_22840</name>
</gene>
<keyword evidence="3" id="KW-1185">Reference proteome</keyword>
<comment type="caution">
    <text evidence="2">The sequence shown here is derived from an EMBL/GenBank/DDBJ whole genome shotgun (WGS) entry which is preliminary data.</text>
</comment>
<feature type="transmembrane region" description="Helical" evidence="1">
    <location>
        <begin position="15"/>
        <end position="38"/>
    </location>
</feature>
<sequence>MITRARLALVGSGRLRAVLIIAVTALVGGLGLVAVSMLRLGTASYGTSAMVPGGAYQRYTTFADGPYQAPLFAPLADAGTRPGVIFAVALIVVPILLVLDQAVRLGTSGRRRRYAALAIAGATRRDLRRWGAIEVGIPVLLGAMLAWPVYAVLRFLLGTRLVETGHGALVPTFVGPGWWGLLVLVALVGYGWWVGRRSGARLAEPITEARGERRPPRPWGLVPLALLALLIAGPFTTGSSGLGIFGTLALLILGLAGLVPWTASVVARGVGRRTGRPATLLACQRLVADARPAGRAAAAVGAVTFTGGAIGVFVGDVLATQLGDRATYLVPAALVAVLTAGSALIIALTLGLHGVETLLERRREWTALVAAGTPPTVVLASLRRESLVATLPVSAMGGVLGVVGPGYLFTSTGDGWWILLPGLLGALLSIGVVVLAIEVASLLLRRPVLAALDVEHLRTA</sequence>
<feature type="transmembrane region" description="Helical" evidence="1">
    <location>
        <begin position="177"/>
        <end position="195"/>
    </location>
</feature>
<dbReference type="Proteomes" id="UP001501495">
    <property type="component" value="Unassembled WGS sequence"/>
</dbReference>
<evidence type="ECO:0000313" key="2">
    <source>
        <dbReference type="EMBL" id="GAA4119866.1"/>
    </source>
</evidence>
<organism evidence="2 3">
    <name type="scientific">Nocardioides fonticola</name>
    <dbReference type="NCBI Taxonomy" id="450363"/>
    <lineage>
        <taxon>Bacteria</taxon>
        <taxon>Bacillati</taxon>
        <taxon>Actinomycetota</taxon>
        <taxon>Actinomycetes</taxon>
        <taxon>Propionibacteriales</taxon>
        <taxon>Nocardioidaceae</taxon>
        <taxon>Nocardioides</taxon>
    </lineage>
</organism>
<protein>
    <recommendedName>
        <fullName evidence="4">FtsX-like permease family protein</fullName>
    </recommendedName>
</protein>
<feature type="transmembrane region" description="Helical" evidence="1">
    <location>
        <begin position="387"/>
        <end position="409"/>
    </location>
</feature>
<keyword evidence="1" id="KW-0472">Membrane</keyword>
<feature type="transmembrane region" description="Helical" evidence="1">
    <location>
        <begin position="326"/>
        <end position="352"/>
    </location>
</feature>
<feature type="transmembrane region" description="Helical" evidence="1">
    <location>
        <begin position="415"/>
        <end position="437"/>
    </location>
</feature>
<feature type="transmembrane region" description="Helical" evidence="1">
    <location>
        <begin position="135"/>
        <end position="157"/>
    </location>
</feature>
<evidence type="ECO:0000313" key="3">
    <source>
        <dbReference type="Proteomes" id="UP001501495"/>
    </source>
</evidence>
<dbReference type="EMBL" id="BAAAZH010000014">
    <property type="protein sequence ID" value="GAA4119866.1"/>
    <property type="molecule type" value="Genomic_DNA"/>
</dbReference>
<reference evidence="3" key="1">
    <citation type="journal article" date="2019" name="Int. J. Syst. Evol. Microbiol.">
        <title>The Global Catalogue of Microorganisms (GCM) 10K type strain sequencing project: providing services to taxonomists for standard genome sequencing and annotation.</title>
        <authorList>
            <consortium name="The Broad Institute Genomics Platform"/>
            <consortium name="The Broad Institute Genome Sequencing Center for Infectious Disease"/>
            <person name="Wu L."/>
            <person name="Ma J."/>
        </authorList>
    </citation>
    <scope>NUCLEOTIDE SEQUENCE [LARGE SCALE GENOMIC DNA]</scope>
    <source>
        <strain evidence="3">JCM 16703</strain>
    </source>
</reference>
<name>A0ABP7XK04_9ACTN</name>
<feature type="transmembrane region" description="Helical" evidence="1">
    <location>
        <begin position="84"/>
        <end position="103"/>
    </location>
</feature>
<keyword evidence="1" id="KW-0812">Transmembrane</keyword>
<feature type="transmembrane region" description="Helical" evidence="1">
    <location>
        <begin position="296"/>
        <end position="314"/>
    </location>
</feature>
<evidence type="ECO:0008006" key="4">
    <source>
        <dbReference type="Google" id="ProtNLM"/>
    </source>
</evidence>
<keyword evidence="1" id="KW-1133">Transmembrane helix</keyword>
<proteinExistence type="predicted"/>
<feature type="transmembrane region" description="Helical" evidence="1">
    <location>
        <begin position="216"/>
        <end position="236"/>
    </location>
</feature>
<feature type="transmembrane region" description="Helical" evidence="1">
    <location>
        <begin position="242"/>
        <end position="267"/>
    </location>
</feature>
<dbReference type="RefSeq" id="WP_344733512.1">
    <property type="nucleotide sequence ID" value="NZ_BAAAZH010000014.1"/>
</dbReference>
<evidence type="ECO:0000256" key="1">
    <source>
        <dbReference type="SAM" id="Phobius"/>
    </source>
</evidence>